<keyword evidence="8 12" id="KW-0233">DNA recombination</keyword>
<dbReference type="GO" id="GO:0000723">
    <property type="term" value="P:telomere maintenance"/>
    <property type="evidence" value="ECO:0007669"/>
    <property type="project" value="InterPro"/>
</dbReference>
<dbReference type="EC" id="5.6.2.3" evidence="12"/>
<comment type="caution">
    <text evidence="15">The sequence shown here is derived from an EMBL/GenBank/DDBJ whole genome shotgun (WGS) entry which is preliminary data.</text>
</comment>
<evidence type="ECO:0000256" key="4">
    <source>
        <dbReference type="ARBA" id="ARBA00022806"/>
    </source>
</evidence>
<comment type="cofactor">
    <cofactor evidence="12">
        <name>Mg(2+)</name>
        <dbReference type="ChEBI" id="CHEBI:18420"/>
    </cofactor>
</comment>
<evidence type="ECO:0000256" key="1">
    <source>
        <dbReference type="ARBA" id="ARBA00022741"/>
    </source>
</evidence>
<dbReference type="InterPro" id="IPR049163">
    <property type="entry name" value="Pif1-like_2B_dom"/>
</dbReference>
<comment type="similarity">
    <text evidence="12">Belongs to the helicase family. PIF1 subfamily.</text>
</comment>
<dbReference type="InterPro" id="IPR003593">
    <property type="entry name" value="AAA+_ATPase"/>
</dbReference>
<evidence type="ECO:0000256" key="8">
    <source>
        <dbReference type="ARBA" id="ARBA00023172"/>
    </source>
</evidence>
<dbReference type="GO" id="GO:0003677">
    <property type="term" value="F:DNA binding"/>
    <property type="evidence" value="ECO:0007669"/>
    <property type="project" value="UniProtKB-KW"/>
</dbReference>
<keyword evidence="4 12" id="KW-0347">Helicase</keyword>
<dbReference type="PANTHER" id="PTHR47642">
    <property type="entry name" value="ATP-DEPENDENT DNA HELICASE"/>
    <property type="match status" value="1"/>
</dbReference>
<dbReference type="EMBL" id="JACYCF010000017">
    <property type="protein sequence ID" value="KAF8751644.1"/>
    <property type="molecule type" value="Genomic_DNA"/>
</dbReference>
<dbReference type="AlphaFoldDB" id="A0A8H7I7D0"/>
<reference evidence="15" key="1">
    <citation type="submission" date="2020-09" db="EMBL/GenBank/DDBJ databases">
        <title>Comparative genome analyses of four rice-infecting Rhizoctonia solani isolates reveal extensive enrichment of homogalacturonan modification genes.</title>
        <authorList>
            <person name="Lee D.-Y."/>
            <person name="Jeon J."/>
            <person name="Kim K.-T."/>
            <person name="Cheong K."/>
            <person name="Song H."/>
            <person name="Choi G."/>
            <person name="Ko J."/>
            <person name="Opiyo S.O."/>
            <person name="Zuo S."/>
            <person name="Madhav S."/>
            <person name="Lee Y.-H."/>
            <person name="Wang G.-L."/>
        </authorList>
    </citation>
    <scope>NUCLEOTIDE SEQUENCE</scope>
    <source>
        <strain evidence="15">AG1-IA B2</strain>
    </source>
</reference>
<dbReference type="InterPro" id="IPR027417">
    <property type="entry name" value="P-loop_NTPase"/>
</dbReference>
<evidence type="ECO:0000256" key="5">
    <source>
        <dbReference type="ARBA" id="ARBA00022840"/>
    </source>
</evidence>
<dbReference type="Pfam" id="PF21530">
    <property type="entry name" value="Pif1_2B_dom"/>
    <property type="match status" value="1"/>
</dbReference>
<dbReference type="GO" id="GO:0043139">
    <property type="term" value="F:5'-3' DNA helicase activity"/>
    <property type="evidence" value="ECO:0007669"/>
    <property type="project" value="UniProtKB-UniRule"/>
</dbReference>
<keyword evidence="6 12" id="KW-0238">DNA-binding</keyword>
<keyword evidence="7 12" id="KW-0496">Mitochondrion</keyword>
<keyword evidence="10 12" id="KW-0413">Isomerase</keyword>
<feature type="binding site" evidence="12">
    <location>
        <begin position="158"/>
        <end position="165"/>
    </location>
    <ligand>
        <name>ATP</name>
        <dbReference type="ChEBI" id="CHEBI:30616"/>
    </ligand>
</feature>
<dbReference type="InterPro" id="IPR051055">
    <property type="entry name" value="PIF1_helicase"/>
</dbReference>
<evidence type="ECO:0000313" key="15">
    <source>
        <dbReference type="EMBL" id="KAF8751644.1"/>
    </source>
</evidence>
<dbReference type="GO" id="GO:0006310">
    <property type="term" value="P:DNA recombination"/>
    <property type="evidence" value="ECO:0007669"/>
    <property type="project" value="UniProtKB-UniRule"/>
</dbReference>
<dbReference type="GO" id="GO:0005634">
    <property type="term" value="C:nucleus"/>
    <property type="evidence" value="ECO:0007669"/>
    <property type="project" value="UniProtKB-SubCell"/>
</dbReference>
<dbReference type="Proteomes" id="UP000614334">
    <property type="component" value="Unassembled WGS sequence"/>
</dbReference>
<evidence type="ECO:0000256" key="7">
    <source>
        <dbReference type="ARBA" id="ARBA00023128"/>
    </source>
</evidence>
<protein>
    <recommendedName>
        <fullName evidence="12">ATP-dependent DNA helicase PIF1</fullName>
        <ecNumber evidence="12">5.6.2.3</ecNumber>
    </recommendedName>
    <alternativeName>
        <fullName evidence="12">DNA 5'-3' helicase PIF1</fullName>
    </alternativeName>
    <alternativeName>
        <fullName evidence="12">DNA repair and recombination helicase PIF1</fullName>
    </alternativeName>
</protein>
<keyword evidence="9 12" id="KW-0234">DNA repair</keyword>
<evidence type="ECO:0000256" key="2">
    <source>
        <dbReference type="ARBA" id="ARBA00022763"/>
    </source>
</evidence>
<dbReference type="GO" id="GO:0005739">
    <property type="term" value="C:mitochondrion"/>
    <property type="evidence" value="ECO:0007669"/>
    <property type="project" value="UniProtKB-SubCell"/>
</dbReference>
<feature type="compositionally biased region" description="Low complexity" evidence="13">
    <location>
        <begin position="791"/>
        <end position="806"/>
    </location>
</feature>
<comment type="subcellular location">
    <subcellularLocation>
        <location evidence="12">Nucleus</location>
    </subcellularLocation>
    <subcellularLocation>
        <location evidence="12">Mitochondrion</location>
    </subcellularLocation>
</comment>
<evidence type="ECO:0000256" key="9">
    <source>
        <dbReference type="ARBA" id="ARBA00023204"/>
    </source>
</evidence>
<dbReference type="SUPFAM" id="SSF52540">
    <property type="entry name" value="P-loop containing nucleoside triphosphate hydrolases"/>
    <property type="match status" value="3"/>
</dbReference>
<dbReference type="Pfam" id="PF05970">
    <property type="entry name" value="PIF1"/>
    <property type="match status" value="2"/>
</dbReference>
<evidence type="ECO:0000256" key="11">
    <source>
        <dbReference type="ARBA" id="ARBA00023242"/>
    </source>
</evidence>
<dbReference type="PANTHER" id="PTHR47642:SF5">
    <property type="entry name" value="ATP-DEPENDENT DNA HELICASE"/>
    <property type="match status" value="1"/>
</dbReference>
<feature type="compositionally biased region" description="Low complexity" evidence="13">
    <location>
        <begin position="715"/>
        <end position="726"/>
    </location>
</feature>
<keyword evidence="1 12" id="KW-0547">Nucleotide-binding</keyword>
<keyword evidence="11 12" id="KW-0539">Nucleus</keyword>
<dbReference type="GO" id="GO:0016787">
    <property type="term" value="F:hydrolase activity"/>
    <property type="evidence" value="ECO:0007669"/>
    <property type="project" value="UniProtKB-KW"/>
</dbReference>
<evidence type="ECO:0000256" key="10">
    <source>
        <dbReference type="ARBA" id="ARBA00023235"/>
    </source>
</evidence>
<proteinExistence type="inferred from homology"/>
<sequence length="1074" mass="118401">MLVGISSQLRLQLVNRFNLRLGHYNGGIFGHLGSKVCSGTARHAIGTFQSRPITRFAGAIKYAVRSPIVSDKGKGSNYNNQFNNIRSLGDPITGLTRNSLAIQRHQPQDDVFIETKRSNRVISIRKPRFPQHFHSELSEEQRHILERVLRGESVFFTGSAGTGKSVLLRSIIAALGGPSDKVAVTSSTGISAVHIGGQTLHSFAGVGLGHGDINKLAARIKQDSVTSWRWRKVKVLIIDEISMVDAAWFDQLEELSRRVRGKKKPFGGIQPKLVICGDFFQLPPVPNRDITDAPASFVFDSWSWDHCIKSQFMLTQVFRQKDPRLVKMLNDARVGIVTDESARLLRSLSRPVHYEDGIGPTELYPRRFEADQANRKQLLALPGERRVYSAYDAYGKGDGGEDIDPERAAKLFAGMIVPKLLPLKVGAQVMCLRNINQKGLVNGSVGRVVDFMTPGQARTYAESKDRWSIVTSIKEPKSPNKTEVSTVDTRVPGERPSLRGLLSFTSRWNGLWCKTREGTMEIQRLQVPLVLAWALTVHKSQGQTLERVKISLHRTFEKGQAYVALSRCTSLETLEVYGFDRERSVQAHPRVQQWVKTLTTLNRFISPASGSSYNAHRTVLVASKVPMSSNVWCAIRTPGPRGLSKVLTSLAEVHEALERYPQGEAKWCKSFGEACAWLSEHRSQKSQSKCAERDEPESPRQSPFANAARIRATFPYSVSSPSSSTSKPRRRHGDNANSKPMRSSSSSSMRMPGGFPAATGDPEGLECNYDDTNQSEPPVDLELKRDDFNITPPSTQSTTLSCSSSPLKAPNSDNLSDYSYPSQGSPIEGKLECGRPFALNPTTASEFGSSQQPPLAGADLHTEAEIILSEEQKHVLDLVLQGKSVFFTGSAGTGKSVLLQNIIKTLHDRETEGVYVTASTGIAAINIKGQTLHAFAGVGLGNQSRGTLISRASKTRGVPERWRDANILIIDESGSTLAKSHTRAHHRIAVSMVAAHWFDDLEAIARSVRESKKPFGGIQVSRAADSSPSPDYNEAQTGRYTDFAFRAVSWKRAVPIMVTLKQVFRQKQPGTVEV</sequence>
<dbReference type="InterPro" id="IPR010285">
    <property type="entry name" value="DNA_helicase_pif1-like_DEAD"/>
</dbReference>
<comment type="catalytic activity">
    <reaction evidence="12">
        <text>ATP + H2O = ADP + phosphate + H(+)</text>
        <dbReference type="Rhea" id="RHEA:13065"/>
        <dbReference type="ChEBI" id="CHEBI:15377"/>
        <dbReference type="ChEBI" id="CHEBI:15378"/>
        <dbReference type="ChEBI" id="CHEBI:30616"/>
        <dbReference type="ChEBI" id="CHEBI:43474"/>
        <dbReference type="ChEBI" id="CHEBI:456216"/>
        <dbReference type="EC" id="5.6.2.3"/>
    </reaction>
</comment>
<evidence type="ECO:0000256" key="6">
    <source>
        <dbReference type="ARBA" id="ARBA00023125"/>
    </source>
</evidence>
<evidence type="ECO:0000256" key="12">
    <source>
        <dbReference type="HAMAP-Rule" id="MF_03176"/>
    </source>
</evidence>
<keyword evidence="3 12" id="KW-0378">Hydrolase</keyword>
<dbReference type="SMART" id="SM00382">
    <property type="entry name" value="AAA"/>
    <property type="match status" value="2"/>
</dbReference>
<comment type="caution">
    <text evidence="12">Lacks conserved residue(s) required for the propagation of feature annotation.</text>
</comment>
<gene>
    <name evidence="12" type="primary">PIF1</name>
    <name evidence="15" type="ORF">RHS01_08287</name>
</gene>
<dbReference type="HAMAP" id="MF_03176">
    <property type="entry name" value="PIF1"/>
    <property type="match status" value="1"/>
</dbReference>
<evidence type="ECO:0000259" key="14">
    <source>
        <dbReference type="SMART" id="SM00382"/>
    </source>
</evidence>
<organism evidence="15 16">
    <name type="scientific">Rhizoctonia solani</name>
    <dbReference type="NCBI Taxonomy" id="456999"/>
    <lineage>
        <taxon>Eukaryota</taxon>
        <taxon>Fungi</taxon>
        <taxon>Dikarya</taxon>
        <taxon>Basidiomycota</taxon>
        <taxon>Agaricomycotina</taxon>
        <taxon>Agaricomycetes</taxon>
        <taxon>Cantharellales</taxon>
        <taxon>Ceratobasidiaceae</taxon>
        <taxon>Rhizoctonia</taxon>
    </lineage>
</organism>
<feature type="region of interest" description="Disordered" evidence="13">
    <location>
        <begin position="685"/>
        <end position="817"/>
    </location>
</feature>
<keyword evidence="2 12" id="KW-0227">DNA damage</keyword>
<evidence type="ECO:0000313" key="16">
    <source>
        <dbReference type="Proteomes" id="UP000614334"/>
    </source>
</evidence>
<name>A0A8H7I7D0_9AGAM</name>
<dbReference type="CDD" id="cd18037">
    <property type="entry name" value="DEXSc_Pif1_like"/>
    <property type="match status" value="2"/>
</dbReference>
<keyword evidence="5 12" id="KW-0067">ATP-binding</keyword>
<comment type="function">
    <text evidence="12">DNA-dependent ATPase and 5'-3' DNA helicase required for the maintenance of both mitochondrial and nuclear genome stability.</text>
</comment>
<dbReference type="Gene3D" id="3.40.50.300">
    <property type="entry name" value="P-loop containing nucleotide triphosphate hydrolases"/>
    <property type="match status" value="3"/>
</dbReference>
<evidence type="ECO:0000256" key="13">
    <source>
        <dbReference type="SAM" id="MobiDB-lite"/>
    </source>
</evidence>
<feature type="compositionally biased region" description="Low complexity" evidence="13">
    <location>
        <begin position="741"/>
        <end position="751"/>
    </location>
</feature>
<feature type="domain" description="AAA+ ATPase" evidence="14">
    <location>
        <begin position="881"/>
        <end position="1015"/>
    </location>
</feature>
<dbReference type="InterPro" id="IPR048293">
    <property type="entry name" value="PIF1_RRM3_pfh1"/>
</dbReference>
<dbReference type="GO" id="GO:0005524">
    <property type="term" value="F:ATP binding"/>
    <property type="evidence" value="ECO:0007669"/>
    <property type="project" value="UniProtKB-UniRule"/>
</dbReference>
<evidence type="ECO:0000256" key="3">
    <source>
        <dbReference type="ARBA" id="ARBA00022801"/>
    </source>
</evidence>
<comment type="subunit">
    <text evidence="12">Monomer.</text>
</comment>
<accession>A0A8H7I7D0</accession>
<dbReference type="CDD" id="cd18809">
    <property type="entry name" value="SF1_C_RecD"/>
    <property type="match status" value="1"/>
</dbReference>
<feature type="domain" description="AAA+ ATPase" evidence="14">
    <location>
        <begin position="150"/>
        <end position="348"/>
    </location>
</feature>
<dbReference type="GO" id="GO:0006281">
    <property type="term" value="P:DNA repair"/>
    <property type="evidence" value="ECO:0007669"/>
    <property type="project" value="UniProtKB-UniRule"/>
</dbReference>